<dbReference type="CDD" id="cd16377">
    <property type="entry name" value="23S_rRNA_IVP_like"/>
    <property type="match status" value="1"/>
</dbReference>
<proteinExistence type="predicted"/>
<comment type="caution">
    <text evidence="1">The sequence shown here is derived from an EMBL/GenBank/DDBJ whole genome shotgun (WGS) entry which is preliminary data.</text>
</comment>
<protein>
    <submittedName>
        <fullName evidence="1">Four helix bundle protein</fullName>
    </submittedName>
</protein>
<dbReference type="NCBIfam" id="TIGR02436">
    <property type="entry name" value="four helix bundle protein"/>
    <property type="match status" value="1"/>
</dbReference>
<dbReference type="RefSeq" id="WP_240510966.1">
    <property type="nucleotide sequence ID" value="NZ_MSSW01000050.1"/>
</dbReference>
<dbReference type="InterPro" id="IPR012657">
    <property type="entry name" value="23S_rRNA-intervening_sequence"/>
</dbReference>
<dbReference type="PANTHER" id="PTHR38471">
    <property type="entry name" value="FOUR HELIX BUNDLE PROTEIN"/>
    <property type="match status" value="1"/>
</dbReference>
<name>A0A3E0DHA7_9BACT</name>
<dbReference type="InterPro" id="IPR036583">
    <property type="entry name" value="23S_rRNA_IVS_sf"/>
</dbReference>
<organism evidence="1 2">
    <name type="scientific">Algoriphagus antarcticus</name>
    <dbReference type="NCBI Taxonomy" id="238540"/>
    <lineage>
        <taxon>Bacteria</taxon>
        <taxon>Pseudomonadati</taxon>
        <taxon>Bacteroidota</taxon>
        <taxon>Cytophagia</taxon>
        <taxon>Cytophagales</taxon>
        <taxon>Cyclobacteriaceae</taxon>
        <taxon>Algoriphagus</taxon>
    </lineage>
</organism>
<dbReference type="EMBL" id="QUNF01000023">
    <property type="protein sequence ID" value="REG82084.1"/>
    <property type="molecule type" value="Genomic_DNA"/>
</dbReference>
<sequence length="117" mass="13595">MAYKKAFELALMIFHNSKQFPKEEKYSLTDQIRRSSRSVCGYIAESYRKRAYPAHFKSKLSDADMENSEKSVWLDFAHACEYISIETHLELIQKSEEVGKLINYMILNPSKFGASTK</sequence>
<dbReference type="AlphaFoldDB" id="A0A3E0DHA7"/>
<keyword evidence="2" id="KW-1185">Reference proteome</keyword>
<gene>
    <name evidence="1" type="ORF">C8N25_12373</name>
</gene>
<dbReference type="Pfam" id="PF05635">
    <property type="entry name" value="23S_rRNA_IVP"/>
    <property type="match status" value="1"/>
</dbReference>
<evidence type="ECO:0000313" key="1">
    <source>
        <dbReference type="EMBL" id="REG82084.1"/>
    </source>
</evidence>
<accession>A0A3E0DHA7</accession>
<evidence type="ECO:0000313" key="2">
    <source>
        <dbReference type="Proteomes" id="UP000256405"/>
    </source>
</evidence>
<dbReference type="PANTHER" id="PTHR38471:SF2">
    <property type="entry name" value="FOUR HELIX BUNDLE PROTEIN"/>
    <property type="match status" value="1"/>
</dbReference>
<dbReference type="SUPFAM" id="SSF158446">
    <property type="entry name" value="IVS-encoded protein-like"/>
    <property type="match status" value="1"/>
</dbReference>
<dbReference type="Gene3D" id="1.20.1440.60">
    <property type="entry name" value="23S rRNA-intervening sequence"/>
    <property type="match status" value="1"/>
</dbReference>
<reference evidence="1 2" key="1">
    <citation type="submission" date="2018-08" db="EMBL/GenBank/DDBJ databases">
        <title>Genomic Encyclopedia of Archaeal and Bacterial Type Strains, Phase II (KMG-II): from individual species to whole genera.</title>
        <authorList>
            <person name="Goeker M."/>
        </authorList>
    </citation>
    <scope>NUCLEOTIDE SEQUENCE [LARGE SCALE GENOMIC DNA]</scope>
    <source>
        <strain evidence="1 2">DSM 15986</strain>
    </source>
</reference>
<dbReference type="Proteomes" id="UP000256405">
    <property type="component" value="Unassembled WGS sequence"/>
</dbReference>